<comment type="caution">
    <text evidence="20">The sequence shown here is derived from an EMBL/GenBank/DDBJ whole genome shotgun (WGS) entry which is preliminary data.</text>
</comment>
<accession>A0A328U3S2</accession>
<keyword evidence="18" id="KW-0460">Magnesium</keyword>
<evidence type="ECO:0000256" key="19">
    <source>
        <dbReference type="SAM" id="Phobius"/>
    </source>
</evidence>
<name>A0A328U3S2_9BACL</name>
<dbReference type="RefSeq" id="WP_112882917.1">
    <property type="nucleotide sequence ID" value="NZ_QLUW01000002.1"/>
</dbReference>
<evidence type="ECO:0000256" key="18">
    <source>
        <dbReference type="PIRSR" id="PIRSR600829-4"/>
    </source>
</evidence>
<feature type="binding site" evidence="18">
    <location>
        <position position="70"/>
    </location>
    <ligand>
        <name>a divalent metal cation</name>
        <dbReference type="ChEBI" id="CHEBI:60240"/>
    </ligand>
</feature>
<dbReference type="GO" id="GO:0005886">
    <property type="term" value="C:plasma membrane"/>
    <property type="evidence" value="ECO:0007669"/>
    <property type="project" value="UniProtKB-SubCell"/>
</dbReference>
<keyword evidence="8 20" id="KW-0418">Kinase</keyword>
<dbReference type="InterPro" id="IPR000829">
    <property type="entry name" value="DAGK"/>
</dbReference>
<evidence type="ECO:0000256" key="3">
    <source>
        <dbReference type="ARBA" id="ARBA00022475"/>
    </source>
</evidence>
<comment type="cofactor">
    <cofactor evidence="18">
        <name>Mg(2+)</name>
        <dbReference type="ChEBI" id="CHEBI:18420"/>
    </cofactor>
    <text evidence="18">Mn(2+), Zn(2+), Cd(2+) and Co(2+) support activity to lesser extents.</text>
</comment>
<keyword evidence="5" id="KW-0808">Transferase</keyword>
<evidence type="ECO:0000256" key="11">
    <source>
        <dbReference type="ARBA" id="ARBA00023098"/>
    </source>
</evidence>
<keyword evidence="9 17" id="KW-0067">ATP-binding</keyword>
<feature type="binding site" evidence="17">
    <location>
        <position position="70"/>
    </location>
    <ligand>
        <name>ATP</name>
        <dbReference type="ChEBI" id="CHEBI:30616"/>
    </ligand>
</feature>
<gene>
    <name evidence="20" type="ORF">DL346_15245</name>
</gene>
<evidence type="ECO:0000256" key="5">
    <source>
        <dbReference type="ARBA" id="ARBA00022679"/>
    </source>
</evidence>
<dbReference type="AlphaFoldDB" id="A0A328U3S2"/>
<organism evidence="20 21">
    <name type="scientific">Paenibacillus montanisoli</name>
    <dbReference type="NCBI Taxonomy" id="2081970"/>
    <lineage>
        <taxon>Bacteria</taxon>
        <taxon>Bacillati</taxon>
        <taxon>Bacillota</taxon>
        <taxon>Bacilli</taxon>
        <taxon>Bacillales</taxon>
        <taxon>Paenibacillaceae</taxon>
        <taxon>Paenibacillus</taxon>
    </lineage>
</organism>
<evidence type="ECO:0000256" key="7">
    <source>
        <dbReference type="ARBA" id="ARBA00022741"/>
    </source>
</evidence>
<evidence type="ECO:0000256" key="8">
    <source>
        <dbReference type="ARBA" id="ARBA00022777"/>
    </source>
</evidence>
<keyword evidence="12 19" id="KW-0472">Membrane</keyword>
<dbReference type="EMBL" id="QLUW01000002">
    <property type="protein sequence ID" value="RAP76702.1"/>
    <property type="molecule type" value="Genomic_DNA"/>
</dbReference>
<evidence type="ECO:0000256" key="4">
    <source>
        <dbReference type="ARBA" id="ARBA00022516"/>
    </source>
</evidence>
<evidence type="ECO:0000256" key="6">
    <source>
        <dbReference type="ARBA" id="ARBA00022692"/>
    </source>
</evidence>
<dbReference type="GO" id="GO:0008654">
    <property type="term" value="P:phospholipid biosynthetic process"/>
    <property type="evidence" value="ECO:0007669"/>
    <property type="project" value="UniProtKB-KW"/>
</dbReference>
<evidence type="ECO:0000256" key="15">
    <source>
        <dbReference type="PIRSR" id="PIRSR600829-1"/>
    </source>
</evidence>
<comment type="similarity">
    <text evidence="2">Belongs to the bacterial diacylglycerol kinase family.</text>
</comment>
<dbReference type="Gene3D" id="1.10.287.3610">
    <property type="match status" value="1"/>
</dbReference>
<keyword evidence="4" id="KW-0444">Lipid biosynthesis</keyword>
<evidence type="ECO:0000256" key="14">
    <source>
        <dbReference type="ARBA" id="ARBA00023264"/>
    </source>
</evidence>
<dbReference type="GO" id="GO:0046872">
    <property type="term" value="F:metal ion binding"/>
    <property type="evidence" value="ECO:0007669"/>
    <property type="project" value="UniProtKB-KW"/>
</dbReference>
<feature type="binding site" evidence="16">
    <location>
        <position position="63"/>
    </location>
    <ligand>
        <name>substrate</name>
    </ligand>
</feature>
<evidence type="ECO:0000256" key="2">
    <source>
        <dbReference type="ARBA" id="ARBA00005967"/>
    </source>
</evidence>
<dbReference type="OrthoDB" id="9789934at2"/>
<comment type="subcellular location">
    <subcellularLocation>
        <location evidence="1">Cell membrane</location>
        <topology evidence="1">Multi-pass membrane protein</topology>
    </subcellularLocation>
</comment>
<keyword evidence="7 17" id="KW-0547">Nucleotide-binding</keyword>
<evidence type="ECO:0000256" key="13">
    <source>
        <dbReference type="ARBA" id="ARBA00023209"/>
    </source>
</evidence>
<feature type="active site" description="Proton acceptor" evidence="15">
    <location>
        <position position="63"/>
    </location>
</feature>
<keyword evidence="14" id="KW-1208">Phospholipid metabolism</keyword>
<evidence type="ECO:0000256" key="10">
    <source>
        <dbReference type="ARBA" id="ARBA00022989"/>
    </source>
</evidence>
<keyword evidence="11" id="KW-0443">Lipid metabolism</keyword>
<keyword evidence="13" id="KW-0594">Phospholipid biosynthesis</keyword>
<feature type="transmembrane region" description="Helical" evidence="19">
    <location>
        <begin position="27"/>
        <end position="44"/>
    </location>
</feature>
<dbReference type="Proteomes" id="UP000249260">
    <property type="component" value="Unassembled WGS sequence"/>
</dbReference>
<dbReference type="GO" id="GO:0016301">
    <property type="term" value="F:kinase activity"/>
    <property type="evidence" value="ECO:0007669"/>
    <property type="project" value="UniProtKB-KW"/>
</dbReference>
<reference evidence="20 21" key="1">
    <citation type="submission" date="2018-06" db="EMBL/GenBank/DDBJ databases">
        <title>Paenibacillus montanisoli sp. nov., isolated from mountain area soil.</title>
        <authorList>
            <person name="Wu M."/>
        </authorList>
    </citation>
    <scope>NUCLEOTIDE SEQUENCE [LARGE SCALE GENOMIC DNA]</scope>
    <source>
        <strain evidence="20 21">RA17</strain>
    </source>
</reference>
<dbReference type="PROSITE" id="PS01069">
    <property type="entry name" value="DAGK_PROKAR"/>
    <property type="match status" value="1"/>
</dbReference>
<feature type="binding site" evidence="16">
    <location>
        <position position="3"/>
    </location>
    <ligand>
        <name>substrate</name>
    </ligand>
</feature>
<feature type="binding site" evidence="17">
    <location>
        <begin position="88"/>
        <end position="89"/>
    </location>
    <ligand>
        <name>ATP</name>
        <dbReference type="ChEBI" id="CHEBI:30616"/>
    </ligand>
</feature>
<keyword evidence="10 19" id="KW-1133">Transmembrane helix</keyword>
<evidence type="ECO:0000256" key="17">
    <source>
        <dbReference type="PIRSR" id="PIRSR600829-3"/>
    </source>
</evidence>
<dbReference type="GO" id="GO:0005524">
    <property type="term" value="F:ATP binding"/>
    <property type="evidence" value="ECO:0007669"/>
    <property type="project" value="UniProtKB-KW"/>
</dbReference>
<evidence type="ECO:0000256" key="1">
    <source>
        <dbReference type="ARBA" id="ARBA00004651"/>
    </source>
</evidence>
<evidence type="ECO:0000256" key="12">
    <source>
        <dbReference type="ARBA" id="ARBA00023136"/>
    </source>
</evidence>
<dbReference type="PANTHER" id="PTHR34299">
    <property type="entry name" value="DIACYLGLYCEROL KINASE"/>
    <property type="match status" value="1"/>
</dbReference>
<keyword evidence="21" id="KW-1185">Reference proteome</keyword>
<keyword evidence="6 19" id="KW-0812">Transmembrane</keyword>
<evidence type="ECO:0000256" key="9">
    <source>
        <dbReference type="ARBA" id="ARBA00022840"/>
    </source>
</evidence>
<dbReference type="InterPro" id="IPR036945">
    <property type="entry name" value="DAGK_sf"/>
</dbReference>
<dbReference type="PANTHER" id="PTHR34299:SF1">
    <property type="entry name" value="DIACYLGLYCEROL KINASE"/>
    <property type="match status" value="1"/>
</dbReference>
<feature type="binding site" evidence="17">
    <location>
        <position position="3"/>
    </location>
    <ligand>
        <name>ATP</name>
        <dbReference type="ChEBI" id="CHEBI:30616"/>
    </ligand>
</feature>
<dbReference type="InterPro" id="IPR033717">
    <property type="entry name" value="UDPK"/>
</dbReference>
<evidence type="ECO:0000256" key="16">
    <source>
        <dbReference type="PIRSR" id="PIRSR600829-2"/>
    </source>
</evidence>
<keyword evidence="3" id="KW-1003">Cell membrane</keyword>
<proteinExistence type="inferred from homology"/>
<keyword evidence="18" id="KW-0479">Metal-binding</keyword>
<feature type="binding site" evidence="17">
    <location>
        <position position="10"/>
    </location>
    <ligand>
        <name>ATP</name>
        <dbReference type="ChEBI" id="CHEBI:30616"/>
    </ligand>
</feature>
<feature type="transmembrane region" description="Helical" evidence="19">
    <location>
        <begin position="90"/>
        <end position="111"/>
    </location>
</feature>
<dbReference type="CDD" id="cd14265">
    <property type="entry name" value="UDPK_IM_like"/>
    <property type="match status" value="1"/>
</dbReference>
<sequence length="116" mass="12020">MRRLIRSFSYAGSGIVSAVMSQANMRIHAVCSVIVNAAGLLLGLSRMEWIAIIAAQTAVLAAELMNTAVEHVVDLVSPGQHPLAKAAKDTAAGGVLITAIGAVIIGLFVFIPHLCS</sequence>
<protein>
    <submittedName>
        <fullName evidence="20">Diacylglycerol kinase family protein</fullName>
    </submittedName>
</protein>
<evidence type="ECO:0000313" key="20">
    <source>
        <dbReference type="EMBL" id="RAP76702.1"/>
    </source>
</evidence>
<evidence type="ECO:0000313" key="21">
    <source>
        <dbReference type="Proteomes" id="UP000249260"/>
    </source>
</evidence>
<dbReference type="Pfam" id="PF01219">
    <property type="entry name" value="DAGK_prokar"/>
    <property type="match status" value="1"/>
</dbReference>